<name>A0A8D8Z626_9HEMI</name>
<evidence type="ECO:0000313" key="1">
    <source>
        <dbReference type="EMBL" id="CAG6741653.1"/>
    </source>
</evidence>
<reference evidence="1" key="1">
    <citation type="submission" date="2021-05" db="EMBL/GenBank/DDBJ databases">
        <authorList>
            <person name="Alioto T."/>
            <person name="Alioto T."/>
            <person name="Gomez Garrido J."/>
        </authorList>
    </citation>
    <scope>NUCLEOTIDE SEQUENCE</scope>
</reference>
<proteinExistence type="predicted"/>
<sequence>MSPASGSLSTSTRIVSTGETALLCAPAPTEVSRLVTSWETQGELHTMEHWSRKRSATSLDLYPNPSKLPPLLSRGGAPLLMPHLLTRGLRHGCPRCRPISFSMKLKENVLSR</sequence>
<dbReference type="AlphaFoldDB" id="A0A8D8Z626"/>
<accession>A0A8D8Z626</accession>
<organism evidence="1">
    <name type="scientific">Cacopsylla melanoneura</name>
    <dbReference type="NCBI Taxonomy" id="428564"/>
    <lineage>
        <taxon>Eukaryota</taxon>
        <taxon>Metazoa</taxon>
        <taxon>Ecdysozoa</taxon>
        <taxon>Arthropoda</taxon>
        <taxon>Hexapoda</taxon>
        <taxon>Insecta</taxon>
        <taxon>Pterygota</taxon>
        <taxon>Neoptera</taxon>
        <taxon>Paraneoptera</taxon>
        <taxon>Hemiptera</taxon>
        <taxon>Sternorrhyncha</taxon>
        <taxon>Psylloidea</taxon>
        <taxon>Psyllidae</taxon>
        <taxon>Psyllinae</taxon>
        <taxon>Cacopsylla</taxon>
    </lineage>
</organism>
<protein>
    <submittedName>
        <fullName evidence="1">Uncharacterized protein</fullName>
    </submittedName>
</protein>
<dbReference type="EMBL" id="HBUF01428251">
    <property type="protein sequence ID" value="CAG6741653.1"/>
    <property type="molecule type" value="Transcribed_RNA"/>
</dbReference>